<keyword evidence="2 9" id="KW-0934">Plastid</keyword>
<comment type="similarity">
    <text evidence="1 6">Belongs to the intron maturase 2 family. MatK subfamily.</text>
</comment>
<geneLocation type="plastid" evidence="9"/>
<keyword evidence="4 6" id="KW-0819">tRNA processing</keyword>
<comment type="subcellular location">
    <subcellularLocation>
        <location evidence="6">Plastid</location>
        <location evidence="6">Chloroplast</location>
    </subcellularLocation>
</comment>
<dbReference type="GO" id="GO:0009507">
    <property type="term" value="C:chloroplast"/>
    <property type="evidence" value="ECO:0007669"/>
    <property type="project" value="UniProtKB-SubCell"/>
</dbReference>
<organism evidence="9">
    <name type="scientific">Plantago patagonica</name>
    <dbReference type="NCBI Taxonomy" id="197815"/>
    <lineage>
        <taxon>Eukaryota</taxon>
        <taxon>Viridiplantae</taxon>
        <taxon>Streptophyta</taxon>
        <taxon>Embryophyta</taxon>
        <taxon>Tracheophyta</taxon>
        <taxon>Spermatophyta</taxon>
        <taxon>Magnoliopsida</taxon>
        <taxon>eudicotyledons</taxon>
        <taxon>Gunneridae</taxon>
        <taxon>Pentapetalae</taxon>
        <taxon>asterids</taxon>
        <taxon>lamiids</taxon>
        <taxon>Lamiales</taxon>
        <taxon>Plantaginaceae</taxon>
        <taxon>Plantagineae</taxon>
        <taxon>Plantago</taxon>
    </lineage>
</organism>
<evidence type="ECO:0000313" key="9">
    <source>
        <dbReference type="EMBL" id="AKZ21914.1"/>
    </source>
</evidence>
<evidence type="ECO:0000256" key="1">
    <source>
        <dbReference type="ARBA" id="ARBA00006621"/>
    </source>
</evidence>
<dbReference type="PANTHER" id="PTHR34811">
    <property type="entry name" value="MATURASE K"/>
    <property type="match status" value="1"/>
</dbReference>
<sequence>MEEIQRDLQLDRSRQQDFLYPLIFQEYIYAFAHDRSLSRSFLSENQDSENQVYENKSSLLIVKRLITQMYKQNHFLISTNDSKQNALLGCNKDLYSQILSEGFTFIVEIPYSLEGKRQKIVKSQTLRSIHSIFPFLEDNFAHLNFVLDILIPYPAHVEILVQTLRYWVKDAPSLHFLRFFLDEYWSLSTPKKAGLKRNQRFFLFLYNSYVCEYESIFIFLRNQSYHLQSTSFGVLLERIYFYGKIECLGSVVLKVTDCQANLWLVNEPCMHYVRYQRKCILSSKGTSLFMNKWKCYLVTFWQWHFSLWFHPRRISINPLYNHLLEFVGYLSSARMHLATVRSQILENAFLINNPIKKVDTLIPIRPMVTSLAKAQFCNLLGHPTSKPVWTDLSDSNIINRFGHICRNISHYYSGSSKKKSLYRIKYILRLSCARTLARKHKSTVRTFLKTAGSVFLEEFLMSEEDLLCWTFPKASSALWGVYKSRIWHLDIICINDLANHKKNLRPWK</sequence>
<dbReference type="PANTHER" id="PTHR34811:SF1">
    <property type="entry name" value="MATURASE K"/>
    <property type="match status" value="1"/>
</dbReference>
<dbReference type="Pfam" id="PF01348">
    <property type="entry name" value="Intron_maturas2"/>
    <property type="match status" value="1"/>
</dbReference>
<accession>A0A0K1Z7B9</accession>
<evidence type="ECO:0000259" key="7">
    <source>
        <dbReference type="Pfam" id="PF01348"/>
    </source>
</evidence>
<reference evidence="9" key="1">
    <citation type="journal article" date="2015" name="Biodivers Data J">
        <title>Biodiversity assessment among two Nebraska prairies: a comparison between traditional and phylogenetic diversity indices.</title>
        <authorList>
            <person name="Aust S.K."/>
            <person name="Ahrendsen D.L."/>
            <person name="Kellar P.R."/>
        </authorList>
    </citation>
    <scope>NUCLEOTIDE SEQUENCE</scope>
</reference>
<keyword evidence="3 6" id="KW-0507">mRNA processing</keyword>
<dbReference type="InterPro" id="IPR002866">
    <property type="entry name" value="Maturase_MatK"/>
</dbReference>
<evidence type="ECO:0000256" key="2">
    <source>
        <dbReference type="ARBA" id="ARBA00022640"/>
    </source>
</evidence>
<name>A0A0K1Z7B9_9LAMI</name>
<evidence type="ECO:0000259" key="8">
    <source>
        <dbReference type="Pfam" id="PF01824"/>
    </source>
</evidence>
<evidence type="ECO:0000256" key="3">
    <source>
        <dbReference type="ARBA" id="ARBA00022664"/>
    </source>
</evidence>
<dbReference type="GO" id="GO:0003723">
    <property type="term" value="F:RNA binding"/>
    <property type="evidence" value="ECO:0007669"/>
    <property type="project" value="UniProtKB-KW"/>
</dbReference>
<protein>
    <recommendedName>
        <fullName evidence="6">Maturase K</fullName>
    </recommendedName>
    <alternativeName>
        <fullName evidence="6">Intron maturase</fullName>
    </alternativeName>
</protein>
<dbReference type="Pfam" id="PF01824">
    <property type="entry name" value="MatK_N"/>
    <property type="match status" value="1"/>
</dbReference>
<dbReference type="EMBL" id="KT176614">
    <property type="protein sequence ID" value="AKZ21914.1"/>
    <property type="molecule type" value="Genomic_DNA"/>
</dbReference>
<evidence type="ECO:0000256" key="4">
    <source>
        <dbReference type="ARBA" id="ARBA00022694"/>
    </source>
</evidence>
<feature type="domain" description="Maturase MatK N-terminal" evidence="8">
    <location>
        <begin position="1"/>
        <end position="328"/>
    </location>
</feature>
<keyword evidence="5 6" id="KW-0694">RNA-binding</keyword>
<dbReference type="GO" id="GO:0006397">
    <property type="term" value="P:mRNA processing"/>
    <property type="evidence" value="ECO:0007669"/>
    <property type="project" value="UniProtKB-KW"/>
</dbReference>
<comment type="function">
    <text evidence="6">Usually encoded in the trnK tRNA gene intron. Probably assists in splicing its own and other chloroplast group II introns.</text>
</comment>
<dbReference type="GO" id="GO:0008033">
    <property type="term" value="P:tRNA processing"/>
    <property type="evidence" value="ECO:0007669"/>
    <property type="project" value="UniProtKB-KW"/>
</dbReference>
<dbReference type="HAMAP" id="MF_01390">
    <property type="entry name" value="MatK"/>
    <property type="match status" value="1"/>
</dbReference>
<proteinExistence type="inferred from homology"/>
<dbReference type="GO" id="GO:0008380">
    <property type="term" value="P:RNA splicing"/>
    <property type="evidence" value="ECO:0007669"/>
    <property type="project" value="UniProtKB-UniRule"/>
</dbReference>
<dbReference type="InterPro" id="IPR024937">
    <property type="entry name" value="Domain_X"/>
</dbReference>
<evidence type="ECO:0000256" key="5">
    <source>
        <dbReference type="ARBA" id="ARBA00022884"/>
    </source>
</evidence>
<feature type="domain" description="Domain X" evidence="7">
    <location>
        <begin position="356"/>
        <end position="463"/>
    </location>
</feature>
<evidence type="ECO:0000256" key="6">
    <source>
        <dbReference type="HAMAP-Rule" id="MF_01390"/>
    </source>
</evidence>
<dbReference type="AlphaFoldDB" id="A0A0K1Z7B9"/>
<dbReference type="InterPro" id="IPR024942">
    <property type="entry name" value="Maturase_MatK_N"/>
</dbReference>
<gene>
    <name evidence="6 9" type="primary">matK</name>
</gene>